<evidence type="ECO:0000256" key="2">
    <source>
        <dbReference type="SAM" id="SignalP"/>
    </source>
</evidence>
<feature type="region of interest" description="Disordered" evidence="1">
    <location>
        <begin position="44"/>
        <end position="73"/>
    </location>
</feature>
<evidence type="ECO:0008006" key="5">
    <source>
        <dbReference type="Google" id="ProtNLM"/>
    </source>
</evidence>
<comment type="caution">
    <text evidence="3">The sequence shown here is derived from an EMBL/GenBank/DDBJ whole genome shotgun (WGS) entry which is preliminary data.</text>
</comment>
<feature type="chain" id="PRO_5015933176" description="Pherophorin domain-containing protein" evidence="2">
    <location>
        <begin position="28"/>
        <end position="244"/>
    </location>
</feature>
<sequence>MRAPAKAAAAAAAALLALAALLPAARAQAPPPLADAYLATPAADNADGGDGGGGGDGGPAGPAQNSTGQLPGIGADNTALRVKELPLFGSTKCKLYTMAEFTSYRMAYENQTGCFDVVPDAACDRRVGNDCCFFGLDEAPRRLRRLVIETPAGSPCAVKKQKQLGGYGSAVALNIRSFGDFQGSVCVDFSGSTDTGCRSLTDLCGSAGTCNYRIETGSIFIPFFGGLFGGNKPPCCIFGSAPFQ</sequence>
<evidence type="ECO:0000256" key="1">
    <source>
        <dbReference type="SAM" id="MobiDB-lite"/>
    </source>
</evidence>
<dbReference type="Proteomes" id="UP000247498">
    <property type="component" value="Unassembled WGS sequence"/>
</dbReference>
<feature type="signal peptide" evidence="2">
    <location>
        <begin position="1"/>
        <end position="27"/>
    </location>
</feature>
<name>A0A2V0P0H2_9CHLO</name>
<evidence type="ECO:0000313" key="4">
    <source>
        <dbReference type="Proteomes" id="UP000247498"/>
    </source>
</evidence>
<keyword evidence="4" id="KW-1185">Reference proteome</keyword>
<gene>
    <name evidence="3" type="ORF">Rsub_06406</name>
</gene>
<reference evidence="3 4" key="1">
    <citation type="journal article" date="2018" name="Sci. Rep.">
        <title>Raphidocelis subcapitata (=Pseudokirchneriella subcapitata) provides an insight into genome evolution and environmental adaptations in the Sphaeropleales.</title>
        <authorList>
            <person name="Suzuki S."/>
            <person name="Yamaguchi H."/>
            <person name="Nakajima N."/>
            <person name="Kawachi M."/>
        </authorList>
    </citation>
    <scope>NUCLEOTIDE SEQUENCE [LARGE SCALE GENOMIC DNA]</scope>
    <source>
        <strain evidence="3 4">NIES-35</strain>
    </source>
</reference>
<dbReference type="InParanoid" id="A0A2V0P0H2"/>
<dbReference type="EMBL" id="BDRX01000040">
    <property type="protein sequence ID" value="GBF93368.1"/>
    <property type="molecule type" value="Genomic_DNA"/>
</dbReference>
<evidence type="ECO:0000313" key="3">
    <source>
        <dbReference type="EMBL" id="GBF93368.1"/>
    </source>
</evidence>
<proteinExistence type="predicted"/>
<keyword evidence="2" id="KW-0732">Signal</keyword>
<dbReference type="AlphaFoldDB" id="A0A2V0P0H2"/>
<protein>
    <recommendedName>
        <fullName evidence="5">Pherophorin domain-containing protein</fullName>
    </recommendedName>
</protein>
<feature type="compositionally biased region" description="Gly residues" evidence="1">
    <location>
        <begin position="48"/>
        <end position="60"/>
    </location>
</feature>
<organism evidence="3 4">
    <name type="scientific">Raphidocelis subcapitata</name>
    <dbReference type="NCBI Taxonomy" id="307507"/>
    <lineage>
        <taxon>Eukaryota</taxon>
        <taxon>Viridiplantae</taxon>
        <taxon>Chlorophyta</taxon>
        <taxon>core chlorophytes</taxon>
        <taxon>Chlorophyceae</taxon>
        <taxon>CS clade</taxon>
        <taxon>Sphaeropleales</taxon>
        <taxon>Selenastraceae</taxon>
        <taxon>Raphidocelis</taxon>
    </lineage>
</organism>
<accession>A0A2V0P0H2</accession>